<evidence type="ECO:0000256" key="3">
    <source>
        <dbReference type="ARBA" id="ARBA00023274"/>
    </source>
</evidence>
<dbReference type="NCBIfam" id="TIGR03654">
    <property type="entry name" value="L6_bact"/>
    <property type="match status" value="1"/>
</dbReference>
<name>A0A381RM60_9ZZZZ</name>
<proteinExistence type="inferred from homology"/>
<dbReference type="PROSITE" id="PS00525">
    <property type="entry name" value="RIBOSOMAL_L6_1"/>
    <property type="match status" value="1"/>
</dbReference>
<dbReference type="InterPro" id="IPR019906">
    <property type="entry name" value="Ribosomal_uL6_bac-type"/>
</dbReference>
<evidence type="ECO:0000313" key="5">
    <source>
        <dbReference type="EMBL" id="SUZ92341.1"/>
    </source>
</evidence>
<dbReference type="PANTHER" id="PTHR11655">
    <property type="entry name" value="60S/50S RIBOSOMAL PROTEIN L6/L9"/>
    <property type="match status" value="1"/>
</dbReference>
<reference evidence="5" key="1">
    <citation type="submission" date="2018-05" db="EMBL/GenBank/DDBJ databases">
        <authorList>
            <person name="Lanie J.A."/>
            <person name="Ng W.-L."/>
            <person name="Kazmierczak K.M."/>
            <person name="Andrzejewski T.M."/>
            <person name="Davidsen T.M."/>
            <person name="Wayne K.J."/>
            <person name="Tettelin H."/>
            <person name="Glass J.I."/>
            <person name="Rusch D."/>
            <person name="Podicherti R."/>
            <person name="Tsui H.-C.T."/>
            <person name="Winkler M.E."/>
        </authorList>
    </citation>
    <scope>NUCLEOTIDE SEQUENCE</scope>
</reference>
<dbReference type="Pfam" id="PF00347">
    <property type="entry name" value="Ribosomal_L6"/>
    <property type="match status" value="2"/>
</dbReference>
<dbReference type="SUPFAM" id="SSF56053">
    <property type="entry name" value="Ribosomal protein L6"/>
    <property type="match status" value="2"/>
</dbReference>
<dbReference type="InterPro" id="IPR000702">
    <property type="entry name" value="Ribosomal_uL6-like"/>
</dbReference>
<dbReference type="FunFam" id="3.90.930.12:FF:000001">
    <property type="entry name" value="50S ribosomal protein L6"/>
    <property type="match status" value="1"/>
</dbReference>
<organism evidence="5">
    <name type="scientific">marine metagenome</name>
    <dbReference type="NCBI Taxonomy" id="408172"/>
    <lineage>
        <taxon>unclassified sequences</taxon>
        <taxon>metagenomes</taxon>
        <taxon>ecological metagenomes</taxon>
    </lineage>
</organism>
<dbReference type="InterPro" id="IPR020040">
    <property type="entry name" value="Ribosomal_uL6_a/b-dom"/>
</dbReference>
<dbReference type="GO" id="GO:0003735">
    <property type="term" value="F:structural constituent of ribosome"/>
    <property type="evidence" value="ECO:0007669"/>
    <property type="project" value="InterPro"/>
</dbReference>
<dbReference type="PANTHER" id="PTHR11655:SF14">
    <property type="entry name" value="LARGE RIBOSOMAL SUBUNIT PROTEIN UL6M"/>
    <property type="match status" value="1"/>
</dbReference>
<dbReference type="Gene3D" id="3.90.930.12">
    <property type="entry name" value="Ribosomal protein L6, alpha-beta domain"/>
    <property type="match status" value="2"/>
</dbReference>
<evidence type="ECO:0000259" key="4">
    <source>
        <dbReference type="Pfam" id="PF00347"/>
    </source>
</evidence>
<dbReference type="GO" id="GO:0019843">
    <property type="term" value="F:rRNA binding"/>
    <property type="evidence" value="ECO:0007669"/>
    <property type="project" value="InterPro"/>
</dbReference>
<dbReference type="GO" id="GO:0002181">
    <property type="term" value="P:cytoplasmic translation"/>
    <property type="evidence" value="ECO:0007669"/>
    <property type="project" value="TreeGrafter"/>
</dbReference>
<comment type="similarity">
    <text evidence="1">Belongs to the universal ribosomal protein uL6 family.</text>
</comment>
<sequence>MSRIAKQPILLPQGVDLTLNGTTLSLTGNKGALSMELNSEVEVTHVENTICVAPRSSSKFSTAISGTTRALIANMVNGVINGYEKKLELVGVGYRAKMQGKKLNLTLGFSHPVAYSSPEDITIETPSQTEIVVKGSDKQKVGQVAAEIRNLRPPEPYKGKGVRYANEYIVRKEAKKK</sequence>
<dbReference type="GO" id="GO:0022625">
    <property type="term" value="C:cytosolic large ribosomal subunit"/>
    <property type="evidence" value="ECO:0007669"/>
    <property type="project" value="TreeGrafter"/>
</dbReference>
<evidence type="ECO:0000256" key="1">
    <source>
        <dbReference type="ARBA" id="ARBA00009356"/>
    </source>
</evidence>
<feature type="domain" description="Large ribosomal subunit protein uL6 alpha-beta" evidence="4">
    <location>
        <begin position="12"/>
        <end position="81"/>
    </location>
</feature>
<feature type="domain" description="Large ribosomal subunit protein uL6 alpha-beta" evidence="4">
    <location>
        <begin position="90"/>
        <end position="164"/>
    </location>
</feature>
<evidence type="ECO:0000256" key="2">
    <source>
        <dbReference type="ARBA" id="ARBA00022980"/>
    </source>
</evidence>
<dbReference type="PRINTS" id="PR00059">
    <property type="entry name" value="RIBOSOMALL6"/>
</dbReference>
<dbReference type="InterPro" id="IPR036789">
    <property type="entry name" value="Ribosomal_uL6-like_a/b-dom_sf"/>
</dbReference>
<accession>A0A381RM60</accession>
<dbReference type="EMBL" id="UINC01002051">
    <property type="protein sequence ID" value="SUZ92341.1"/>
    <property type="molecule type" value="Genomic_DNA"/>
</dbReference>
<dbReference type="AlphaFoldDB" id="A0A381RM60"/>
<keyword evidence="3" id="KW-0687">Ribonucleoprotein</keyword>
<keyword evidence="2" id="KW-0689">Ribosomal protein</keyword>
<dbReference type="HAMAP" id="MF_01365_B">
    <property type="entry name" value="Ribosomal_uL6_B"/>
    <property type="match status" value="1"/>
</dbReference>
<gene>
    <name evidence="5" type="ORF">METZ01_LOCUS45195</name>
</gene>
<dbReference type="InterPro" id="IPR002358">
    <property type="entry name" value="Ribosomal_uL6_CS"/>
</dbReference>
<dbReference type="PIRSF" id="PIRSF002162">
    <property type="entry name" value="Ribosomal_L6"/>
    <property type="match status" value="1"/>
</dbReference>
<protein>
    <recommendedName>
        <fullName evidence="4">Large ribosomal subunit protein uL6 alpha-beta domain-containing protein</fullName>
    </recommendedName>
</protein>